<keyword evidence="3" id="KW-1185">Reference proteome</keyword>
<feature type="domain" description="Carrier" evidence="1">
    <location>
        <begin position="2"/>
        <end position="77"/>
    </location>
</feature>
<evidence type="ECO:0000313" key="2">
    <source>
        <dbReference type="EMBL" id="MEJ8821828.1"/>
    </source>
</evidence>
<dbReference type="InterPro" id="IPR036736">
    <property type="entry name" value="ACP-like_sf"/>
</dbReference>
<accession>A0ABU8VVL9</accession>
<dbReference type="Proteomes" id="UP001363010">
    <property type="component" value="Unassembled WGS sequence"/>
</dbReference>
<dbReference type="RefSeq" id="WP_340363170.1">
    <property type="nucleotide sequence ID" value="NZ_JBBKZV010000003.1"/>
</dbReference>
<dbReference type="Gene3D" id="1.10.1200.10">
    <property type="entry name" value="ACP-like"/>
    <property type="match status" value="1"/>
</dbReference>
<gene>
    <name evidence="2" type="ORF">WKW80_07235</name>
</gene>
<evidence type="ECO:0000313" key="3">
    <source>
        <dbReference type="Proteomes" id="UP001363010"/>
    </source>
</evidence>
<dbReference type="InterPro" id="IPR009081">
    <property type="entry name" value="PP-bd_ACP"/>
</dbReference>
<dbReference type="Pfam" id="PF00550">
    <property type="entry name" value="PP-binding"/>
    <property type="match status" value="1"/>
</dbReference>
<sequence>MLAHHRGNHQFAQIWARLLGTDDISPIDNFFDLGGHSLLAMRAVLGIRERLGWNVAPSRLVYETLGQIARKENLTLN</sequence>
<organism evidence="2 3">
    <name type="scientific">Variovorax humicola</name>
    <dbReference type="NCBI Taxonomy" id="1769758"/>
    <lineage>
        <taxon>Bacteria</taxon>
        <taxon>Pseudomonadati</taxon>
        <taxon>Pseudomonadota</taxon>
        <taxon>Betaproteobacteria</taxon>
        <taxon>Burkholderiales</taxon>
        <taxon>Comamonadaceae</taxon>
        <taxon>Variovorax</taxon>
    </lineage>
</organism>
<dbReference type="PROSITE" id="PS50075">
    <property type="entry name" value="CARRIER"/>
    <property type="match status" value="1"/>
</dbReference>
<evidence type="ECO:0000259" key="1">
    <source>
        <dbReference type="PROSITE" id="PS50075"/>
    </source>
</evidence>
<proteinExistence type="predicted"/>
<protein>
    <submittedName>
        <fullName evidence="2">Phosphopantetheine-binding protein</fullName>
    </submittedName>
</protein>
<comment type="caution">
    <text evidence="2">The sequence shown here is derived from an EMBL/GenBank/DDBJ whole genome shotgun (WGS) entry which is preliminary data.</text>
</comment>
<dbReference type="EMBL" id="JBBKZV010000003">
    <property type="protein sequence ID" value="MEJ8821828.1"/>
    <property type="molecule type" value="Genomic_DNA"/>
</dbReference>
<dbReference type="SUPFAM" id="SSF47336">
    <property type="entry name" value="ACP-like"/>
    <property type="match status" value="1"/>
</dbReference>
<name>A0ABU8VVL9_9BURK</name>
<reference evidence="2 3" key="1">
    <citation type="submission" date="2024-03" db="EMBL/GenBank/DDBJ databases">
        <title>Novel species of the genus Variovorax.</title>
        <authorList>
            <person name="Liu Q."/>
            <person name="Xin Y.-H."/>
        </authorList>
    </citation>
    <scope>NUCLEOTIDE SEQUENCE [LARGE SCALE GENOMIC DNA]</scope>
    <source>
        <strain evidence="2 3">KACC 18501</strain>
    </source>
</reference>